<evidence type="ECO:0000256" key="2">
    <source>
        <dbReference type="SAM" id="Phobius"/>
    </source>
</evidence>
<keyword evidence="2" id="KW-1133">Transmembrane helix</keyword>
<name>A0AB39QNH5_9ACTN</name>
<reference evidence="3" key="1">
    <citation type="submission" date="2024-07" db="EMBL/GenBank/DDBJ databases">
        <authorList>
            <person name="Yu S.T."/>
        </authorList>
    </citation>
    <scope>NUCLEOTIDE SEQUENCE</scope>
    <source>
        <strain evidence="3">R39</strain>
    </source>
</reference>
<evidence type="ECO:0000256" key="1">
    <source>
        <dbReference type="SAM" id="MobiDB-lite"/>
    </source>
</evidence>
<evidence type="ECO:0008006" key="4">
    <source>
        <dbReference type="Google" id="ProtNLM"/>
    </source>
</evidence>
<feature type="transmembrane region" description="Helical" evidence="2">
    <location>
        <begin position="57"/>
        <end position="79"/>
    </location>
</feature>
<feature type="region of interest" description="Disordered" evidence="1">
    <location>
        <begin position="82"/>
        <end position="106"/>
    </location>
</feature>
<dbReference type="EMBL" id="CP163441">
    <property type="protein sequence ID" value="XDQ43997.1"/>
    <property type="molecule type" value="Genomic_DNA"/>
</dbReference>
<feature type="region of interest" description="Disordered" evidence="1">
    <location>
        <begin position="272"/>
        <end position="292"/>
    </location>
</feature>
<keyword evidence="2" id="KW-0472">Membrane</keyword>
<gene>
    <name evidence="3" type="ORF">AB5J52_17940</name>
</gene>
<organism evidence="3">
    <name type="scientific">Streptomyces sp. R39</name>
    <dbReference type="NCBI Taxonomy" id="3238631"/>
    <lineage>
        <taxon>Bacteria</taxon>
        <taxon>Bacillati</taxon>
        <taxon>Actinomycetota</taxon>
        <taxon>Actinomycetes</taxon>
        <taxon>Kitasatosporales</taxon>
        <taxon>Streptomycetaceae</taxon>
        <taxon>Streptomyces</taxon>
    </lineage>
</organism>
<protein>
    <recommendedName>
        <fullName evidence="4">LigA protein</fullName>
    </recommendedName>
</protein>
<evidence type="ECO:0000313" key="3">
    <source>
        <dbReference type="EMBL" id="XDQ43997.1"/>
    </source>
</evidence>
<dbReference type="RefSeq" id="WP_369223010.1">
    <property type="nucleotide sequence ID" value="NZ_CP163441.1"/>
</dbReference>
<accession>A0AB39QNH5</accession>
<dbReference type="AlphaFoldDB" id="A0AB39QNH5"/>
<keyword evidence="2" id="KW-0812">Transmembrane</keyword>
<proteinExistence type="predicted"/>
<sequence>MPVEQRHNDSDSSNDQAFEVRLAAALHAAGDTFEADRGALVAAGTVRGRRRRLRRRATVLGGAAGVALAGVGGALLVPWSGSSSGQSPSAVRTTPRPVLSPTARGVTPDEMINTLEELLPEGKFGKPQGRGVDASEPLVAPYAQVVYDDGHGAAAISVSVNRVLPGGNDARQATQCPDKVFIPYDSCVTSHLPDASVVTVLKGYEYPDRRVDTKLWTANLVTPDGHHVSVSEWNAAAEKDAPISRDQPPLSAEQLKALAAAKEWRGVVDAIPEDPRQTQEPPAAPEDGRGTRQTLTSLIPKGLKVVGHASDDDGGFTYVVVDDGHGRSLVQINVQPDMSDVAKQLFGAGSETLADGTRVAEHKGPGEKGGDGVVMWTADTMRTDGFRVVVSAFNSGSQQTPATRATPALTMKQLRAIALSPKWRS</sequence>